<sequence length="60" mass="6916">MNVCAPFTHLWVANPHSSKKKKNCCVFVILPKTSCVILPRVNFLKDQRIPWKRKGAQPQL</sequence>
<organism evidence="1">
    <name type="scientific">Anguilla anguilla</name>
    <name type="common">European freshwater eel</name>
    <name type="synonym">Muraena anguilla</name>
    <dbReference type="NCBI Taxonomy" id="7936"/>
    <lineage>
        <taxon>Eukaryota</taxon>
        <taxon>Metazoa</taxon>
        <taxon>Chordata</taxon>
        <taxon>Craniata</taxon>
        <taxon>Vertebrata</taxon>
        <taxon>Euteleostomi</taxon>
        <taxon>Actinopterygii</taxon>
        <taxon>Neopterygii</taxon>
        <taxon>Teleostei</taxon>
        <taxon>Anguilliformes</taxon>
        <taxon>Anguillidae</taxon>
        <taxon>Anguilla</taxon>
    </lineage>
</organism>
<evidence type="ECO:0000313" key="1">
    <source>
        <dbReference type="EMBL" id="JAH92403.1"/>
    </source>
</evidence>
<protein>
    <submittedName>
        <fullName evidence="1">Uncharacterized protein</fullName>
    </submittedName>
</protein>
<reference evidence="1" key="2">
    <citation type="journal article" date="2015" name="Fish Shellfish Immunol.">
        <title>Early steps in the European eel (Anguilla anguilla)-Vibrio vulnificus interaction in the gills: Role of the RtxA13 toxin.</title>
        <authorList>
            <person name="Callol A."/>
            <person name="Pajuelo D."/>
            <person name="Ebbesson L."/>
            <person name="Teles M."/>
            <person name="MacKenzie S."/>
            <person name="Amaro C."/>
        </authorList>
    </citation>
    <scope>NUCLEOTIDE SEQUENCE</scope>
</reference>
<dbReference type="AlphaFoldDB" id="A0A0E9WSG5"/>
<name>A0A0E9WSG5_ANGAN</name>
<proteinExistence type="predicted"/>
<accession>A0A0E9WSG5</accession>
<dbReference type="EMBL" id="GBXM01016174">
    <property type="protein sequence ID" value="JAH92403.1"/>
    <property type="molecule type" value="Transcribed_RNA"/>
</dbReference>
<reference evidence="1" key="1">
    <citation type="submission" date="2014-11" db="EMBL/GenBank/DDBJ databases">
        <authorList>
            <person name="Amaro Gonzalez C."/>
        </authorList>
    </citation>
    <scope>NUCLEOTIDE SEQUENCE</scope>
</reference>